<dbReference type="Pfam" id="PF01425">
    <property type="entry name" value="Amidase"/>
    <property type="match status" value="1"/>
</dbReference>
<dbReference type="EMBL" id="AP022822">
    <property type="protein sequence ID" value="BCA86245.1"/>
    <property type="molecule type" value="Genomic_DNA"/>
</dbReference>
<dbReference type="Proteomes" id="UP000502998">
    <property type="component" value="Chromosome"/>
</dbReference>
<dbReference type="AlphaFoldDB" id="A0A679IL06"/>
<keyword evidence="4" id="KW-1185">Reference proteome</keyword>
<organism evidence="3 4">
    <name type="scientific">Enterococcus saigonensis</name>
    <dbReference type="NCBI Taxonomy" id="1805431"/>
    <lineage>
        <taxon>Bacteria</taxon>
        <taxon>Bacillati</taxon>
        <taxon>Bacillota</taxon>
        <taxon>Bacilli</taxon>
        <taxon>Lactobacillales</taxon>
        <taxon>Enterococcaceae</taxon>
        <taxon>Enterococcus</taxon>
    </lineage>
</organism>
<evidence type="ECO:0000259" key="2">
    <source>
        <dbReference type="Pfam" id="PF01425"/>
    </source>
</evidence>
<dbReference type="InterPro" id="IPR020556">
    <property type="entry name" value="Amidase_CS"/>
</dbReference>
<dbReference type="InterPro" id="IPR023631">
    <property type="entry name" value="Amidase_dom"/>
</dbReference>
<dbReference type="PANTHER" id="PTHR11895">
    <property type="entry name" value="TRANSAMIDASE"/>
    <property type="match status" value="1"/>
</dbReference>
<reference evidence="3 4" key="1">
    <citation type="submission" date="2020-02" db="EMBL/GenBank/DDBJ databases">
        <title>Characterization of vanA genotype vancomycin-resistant Enterococcus saigonensis VE80.</title>
        <authorList>
            <person name="Harada T."/>
            <person name="Motooka D."/>
            <person name="Nakamura S."/>
            <person name="Yamamoto Y."/>
            <person name="Kawahara R."/>
            <person name="Kawatsu K."/>
        </authorList>
    </citation>
    <scope>NUCLEOTIDE SEQUENCE [LARGE SCALE GENOMIC DNA]</scope>
    <source>
        <strain evidence="3 4">VE80</strain>
    </source>
</reference>
<dbReference type="PANTHER" id="PTHR11895:SF7">
    <property type="entry name" value="GLUTAMYL-TRNA(GLN) AMIDOTRANSFERASE SUBUNIT A, MITOCHONDRIAL"/>
    <property type="match status" value="1"/>
</dbReference>
<comment type="similarity">
    <text evidence="1">Belongs to the amidase family.</text>
</comment>
<dbReference type="KEGG" id="esg:EsVE80_17680"/>
<evidence type="ECO:0000313" key="4">
    <source>
        <dbReference type="Proteomes" id="UP000502998"/>
    </source>
</evidence>
<sequence>MKDATYYAQELKSKNLSIDELLAQIVTIAEQNQKLNAFVGTFNVADAKREYEYTQNGIFGGLPLPLKILGQDKAGWAATSASQIFKEAKANQTNNFVAALADNGLTPFGQTNAPEFGFKNITDPTLYGVTRNPWNLQYSPGGSSGGAAAAVAAGIFPLAAASDGGGSIRIPASFGGLIGLKPTRGTIPTGPTSWRDWQGAAINFALTVSMRDTKTLFYGMRGQHTAAPYQAPKIEWEKKVEKRKLKIAYTTTSPVGSQVSDEAKQAVAKAVTFLQAAGHDVVEIAYPLDGIQLIRAYYKMNGAETAAMFAEIEQAIGRKVTKEDMEPMTWAIYQSGLKTPAAKYVATLQAWDQAAFVMEELFKDYDLFLTPTTAYSAPKIEAELVSKEIFEKIAHASLLDEDELDALIYEMFENSLTLSPFTQLANLTGEPAISLPTHVTASGLPLGIQFMAAKGREDLLFQIGYIFEENEKFQLPQAYQE</sequence>
<dbReference type="PROSITE" id="PS00571">
    <property type="entry name" value="AMIDASES"/>
    <property type="match status" value="1"/>
</dbReference>
<dbReference type="InterPro" id="IPR036928">
    <property type="entry name" value="AS_sf"/>
</dbReference>
<dbReference type="InterPro" id="IPR000120">
    <property type="entry name" value="Amidase"/>
</dbReference>
<dbReference type="RefSeq" id="WP_173103424.1">
    <property type="nucleotide sequence ID" value="NZ_AP022822.1"/>
</dbReference>
<feature type="domain" description="Amidase" evidence="2">
    <location>
        <begin position="27"/>
        <end position="460"/>
    </location>
</feature>
<evidence type="ECO:0000313" key="3">
    <source>
        <dbReference type="EMBL" id="BCA86245.1"/>
    </source>
</evidence>
<dbReference type="Gene3D" id="3.90.1300.10">
    <property type="entry name" value="Amidase signature (AS) domain"/>
    <property type="match status" value="1"/>
</dbReference>
<gene>
    <name evidence="3" type="ORF">EsVE80_17680</name>
</gene>
<evidence type="ECO:0000256" key="1">
    <source>
        <dbReference type="ARBA" id="ARBA00009199"/>
    </source>
</evidence>
<dbReference type="GO" id="GO:0016740">
    <property type="term" value="F:transferase activity"/>
    <property type="evidence" value="ECO:0007669"/>
    <property type="project" value="UniProtKB-KW"/>
</dbReference>
<name>A0A679IL06_9ENTE</name>
<protein>
    <submittedName>
        <fullName evidence="3">Glutamyl-tRNA(Gln) amidotransferase</fullName>
    </submittedName>
</protein>
<proteinExistence type="inferred from homology"/>
<accession>A0A679IL06</accession>
<keyword evidence="3" id="KW-0808">Transferase</keyword>
<dbReference type="SUPFAM" id="SSF75304">
    <property type="entry name" value="Amidase signature (AS) enzymes"/>
    <property type="match status" value="1"/>
</dbReference>
<dbReference type="NCBIfam" id="NF005099">
    <property type="entry name" value="PRK06529.1"/>
    <property type="match status" value="1"/>
</dbReference>